<organism evidence="2 3">
    <name type="scientific">Halomonas koreensis</name>
    <dbReference type="NCBI Taxonomy" id="245385"/>
    <lineage>
        <taxon>Bacteria</taxon>
        <taxon>Pseudomonadati</taxon>
        <taxon>Pseudomonadota</taxon>
        <taxon>Gammaproteobacteria</taxon>
        <taxon>Oceanospirillales</taxon>
        <taxon>Halomonadaceae</taxon>
        <taxon>Halomonas</taxon>
    </lineage>
</organism>
<protein>
    <recommendedName>
        <fullName evidence="4">Tail fiber protein</fullName>
    </recommendedName>
</protein>
<dbReference type="EMBL" id="JARWAK010000013">
    <property type="protein sequence ID" value="MDR5867924.1"/>
    <property type="molecule type" value="Genomic_DNA"/>
</dbReference>
<feature type="region of interest" description="Disordered" evidence="1">
    <location>
        <begin position="87"/>
        <end position="130"/>
    </location>
</feature>
<evidence type="ECO:0008006" key="4">
    <source>
        <dbReference type="Google" id="ProtNLM"/>
    </source>
</evidence>
<evidence type="ECO:0000313" key="3">
    <source>
        <dbReference type="Proteomes" id="UP001264519"/>
    </source>
</evidence>
<accession>A0ABU1G4U3</accession>
<dbReference type="Proteomes" id="UP001264519">
    <property type="component" value="Unassembled WGS sequence"/>
</dbReference>
<reference evidence="2 3" key="1">
    <citation type="submission" date="2023-04" db="EMBL/GenBank/DDBJ databases">
        <title>A long-awaited taxogenomic arrangement of the family Halomonadaceae.</title>
        <authorList>
            <person name="De La Haba R."/>
            <person name="Chuvochina M."/>
            <person name="Wittouck S."/>
            <person name="Arahal D.R."/>
            <person name="Sanchez-Porro C."/>
            <person name="Hugenholtz P."/>
            <person name="Ventosa A."/>
        </authorList>
    </citation>
    <scope>NUCLEOTIDE SEQUENCE [LARGE SCALE GENOMIC DNA]</scope>
    <source>
        <strain evidence="2 3">DSM 23530</strain>
    </source>
</reference>
<gene>
    <name evidence="2" type="ORF">QC818_14120</name>
</gene>
<keyword evidence="3" id="KW-1185">Reference proteome</keyword>
<name>A0ABU1G4U3_9GAMM</name>
<dbReference type="RefSeq" id="WP_309653505.1">
    <property type="nucleotide sequence ID" value="NZ_JARWAK010000013.1"/>
</dbReference>
<evidence type="ECO:0000313" key="2">
    <source>
        <dbReference type="EMBL" id="MDR5867924.1"/>
    </source>
</evidence>
<comment type="caution">
    <text evidence="2">The sequence shown here is derived from an EMBL/GenBank/DDBJ whole genome shotgun (WGS) entry which is preliminary data.</text>
</comment>
<sequence>MPTLNLGRVRFNWKGAYDPLEPYLEYDCVEDDGQSYVCIAPVTGTGPNDTGGSTYWESMLVRSADYNQARQDAIDAAAAADDSATSAANSATTAGNAKTAAETARDKSQAWAEGTEPEPGKKSSREWAEEAASFGDPNLFDITADQTADTRTMAEWAAQAKVNQGKLATAYRLGNGAYATDSGAADAYVLSVNYADAAPTAYNDGDQYRFRAGAANTGASTVSVNGLGAKTLVTVTGVALPAGYIRTDADTTITYDAANDRFVADREVEPGSNSNGEYARHADGRAEIILRVLISLNDSGFQLFTLPVALDPGSTVGGGILFDTLPESAPANADWWNRLSRVVAAVDPATWSGSEVRVLFRPDSDRPTVNATGYVRLRIEGYWYQ</sequence>
<feature type="compositionally biased region" description="Low complexity" evidence="1">
    <location>
        <begin position="87"/>
        <end position="102"/>
    </location>
</feature>
<proteinExistence type="predicted"/>
<feature type="compositionally biased region" description="Basic and acidic residues" evidence="1">
    <location>
        <begin position="118"/>
        <end position="128"/>
    </location>
</feature>
<evidence type="ECO:0000256" key="1">
    <source>
        <dbReference type="SAM" id="MobiDB-lite"/>
    </source>
</evidence>